<name>A0A8S3T0B2_MYTED</name>
<evidence type="ECO:0000313" key="1">
    <source>
        <dbReference type="EMBL" id="CAG2226747.1"/>
    </source>
</evidence>
<dbReference type="EMBL" id="CAJPWZ010001933">
    <property type="protein sequence ID" value="CAG2226747.1"/>
    <property type="molecule type" value="Genomic_DNA"/>
</dbReference>
<proteinExistence type="predicted"/>
<keyword evidence="2" id="KW-1185">Reference proteome</keyword>
<evidence type="ECO:0000313" key="2">
    <source>
        <dbReference type="Proteomes" id="UP000683360"/>
    </source>
</evidence>
<accession>A0A8S3T0B2</accession>
<sequence>MQNVSWAQAFDRCTQNINYGQLFNTTPRAFAGVYYPSNGDCQVYLHNPTVIYPVRIQMENYTNAMSFVKAKGHEGFNYGLSSQPSSPQYNENVSDDHNMNISKTTTHLDEPSDTYINTGNIISDYTQTFAQDADISTISITTNRVYATSNYAHTLLTTEPVSTGNTGTADETLDCVCVCNNSTASPGKTISLSDLRIDKTTLSSYRRRYSSVRDHRFSATIVNILNLQKKTLMAGFFTRMLAVCLSAIVMTSLQKFHYFFTFGEEFDNQKQEYQVNSCRDQIQANGIPLIMRGIAIIMYPGIIDNDYYNSIQQFYDKMIIDTSAFKVIISHLRRSFDDIHVDCLIKAGETKFDEMRILKMTIEHLLC</sequence>
<dbReference type="OrthoDB" id="10664591at2759"/>
<dbReference type="Proteomes" id="UP000683360">
    <property type="component" value="Unassembled WGS sequence"/>
</dbReference>
<reference evidence="1" key="1">
    <citation type="submission" date="2021-03" db="EMBL/GenBank/DDBJ databases">
        <authorList>
            <person name="Bekaert M."/>
        </authorList>
    </citation>
    <scope>NUCLEOTIDE SEQUENCE</scope>
</reference>
<gene>
    <name evidence="1" type="ORF">MEDL_39812</name>
</gene>
<protein>
    <submittedName>
        <fullName evidence="1">Uncharacterized protein</fullName>
    </submittedName>
</protein>
<organism evidence="1 2">
    <name type="scientific">Mytilus edulis</name>
    <name type="common">Blue mussel</name>
    <dbReference type="NCBI Taxonomy" id="6550"/>
    <lineage>
        <taxon>Eukaryota</taxon>
        <taxon>Metazoa</taxon>
        <taxon>Spiralia</taxon>
        <taxon>Lophotrochozoa</taxon>
        <taxon>Mollusca</taxon>
        <taxon>Bivalvia</taxon>
        <taxon>Autobranchia</taxon>
        <taxon>Pteriomorphia</taxon>
        <taxon>Mytilida</taxon>
        <taxon>Mytiloidea</taxon>
        <taxon>Mytilidae</taxon>
        <taxon>Mytilinae</taxon>
        <taxon>Mytilus</taxon>
    </lineage>
</organism>
<dbReference type="AlphaFoldDB" id="A0A8S3T0B2"/>
<comment type="caution">
    <text evidence="1">The sequence shown here is derived from an EMBL/GenBank/DDBJ whole genome shotgun (WGS) entry which is preliminary data.</text>
</comment>